<organism evidence="2 3">
    <name type="scientific">Parastrongyloides trichosuri</name>
    <name type="common">Possum-specific nematode worm</name>
    <dbReference type="NCBI Taxonomy" id="131310"/>
    <lineage>
        <taxon>Eukaryota</taxon>
        <taxon>Metazoa</taxon>
        <taxon>Ecdysozoa</taxon>
        <taxon>Nematoda</taxon>
        <taxon>Chromadorea</taxon>
        <taxon>Rhabditida</taxon>
        <taxon>Tylenchina</taxon>
        <taxon>Panagrolaimomorpha</taxon>
        <taxon>Strongyloidoidea</taxon>
        <taxon>Strongyloididae</taxon>
        <taxon>Parastrongyloides</taxon>
    </lineage>
</organism>
<evidence type="ECO:0000256" key="1">
    <source>
        <dbReference type="SAM" id="MobiDB-lite"/>
    </source>
</evidence>
<dbReference type="InterPro" id="IPR036612">
    <property type="entry name" value="KH_dom_type_1_sf"/>
</dbReference>
<feature type="region of interest" description="Disordered" evidence="1">
    <location>
        <begin position="225"/>
        <end position="296"/>
    </location>
</feature>
<dbReference type="SUPFAM" id="SSF54791">
    <property type="entry name" value="Eukaryotic type KH-domain (KH-domain type I)"/>
    <property type="match status" value="1"/>
</dbReference>
<dbReference type="STRING" id="131310.A0A0N4ZH97"/>
<proteinExistence type="predicted"/>
<dbReference type="Proteomes" id="UP000038045">
    <property type="component" value="Unplaced"/>
</dbReference>
<reference evidence="3" key="1">
    <citation type="submission" date="2017-02" db="UniProtKB">
        <authorList>
            <consortium name="WormBaseParasite"/>
        </authorList>
    </citation>
    <scope>IDENTIFICATION</scope>
</reference>
<dbReference type="WBParaSite" id="PTRK_0000726000.1">
    <property type="protein sequence ID" value="PTRK_0000726000.1"/>
    <property type="gene ID" value="PTRK_0000726000"/>
</dbReference>
<accession>A0A0N4ZH97</accession>
<dbReference type="GO" id="GO:0003729">
    <property type="term" value="F:mRNA binding"/>
    <property type="evidence" value="ECO:0007669"/>
    <property type="project" value="TreeGrafter"/>
</dbReference>
<dbReference type="GO" id="GO:0000381">
    <property type="term" value="P:regulation of alternative mRNA splicing, via spliceosome"/>
    <property type="evidence" value="ECO:0007669"/>
    <property type="project" value="TreeGrafter"/>
</dbReference>
<dbReference type="GO" id="GO:0005634">
    <property type="term" value="C:nucleus"/>
    <property type="evidence" value="ECO:0007669"/>
    <property type="project" value="TreeGrafter"/>
</dbReference>
<evidence type="ECO:0000313" key="3">
    <source>
        <dbReference type="WBParaSite" id="PTRK_0000726000.1"/>
    </source>
</evidence>
<protein>
    <submittedName>
        <fullName evidence="3">KH domain-containing protein</fullName>
    </submittedName>
</protein>
<sequence length="380" mass="43949">MATNEGENLNNDQRNNNNFYFACFANNSNQQRPNNQNIRLHLEQEIISTKEQIKREISILEQSGGYGLQFANAKRLLCDELNNLNIKIEPEWLEITDEKPIKIVKKIIVPSSENSKIDYVDRLKGPKGLSLEALSRKFRCNITLLGSGSTKDPSTEEILRRTGDPQYAHYFIPMHLKIEITATPDEAYSQIGNVIKVLKKVLMSNDDVDLETLIKTFHNKNLRNNLEEEARTDSHPDESSEKYNPEFPPFPEENQDERNNRFLTDGNQIESESTTEEEAPYPDKFLSSTKPEQRDEVVSDLNNTRNGIYMEDRRRVYPNGSVRERRPPTNYNAKRARYDETIHGKKHYHLRSSTTNRDIPEFGPNTQNFTFRLNLNGPNG</sequence>
<dbReference type="AlphaFoldDB" id="A0A0N4ZH97"/>
<dbReference type="Gene3D" id="3.30.1370.10">
    <property type="entry name" value="K Homology domain, type 1"/>
    <property type="match status" value="1"/>
</dbReference>
<name>A0A0N4ZH97_PARTI</name>
<feature type="compositionally biased region" description="Polar residues" evidence="1">
    <location>
        <begin position="261"/>
        <end position="272"/>
    </location>
</feature>
<feature type="compositionally biased region" description="Basic and acidic residues" evidence="1">
    <location>
        <begin position="225"/>
        <end position="244"/>
    </location>
</feature>
<dbReference type="PANTHER" id="PTHR11208">
    <property type="entry name" value="RNA-BINDING PROTEIN RELATED"/>
    <property type="match status" value="1"/>
</dbReference>
<evidence type="ECO:0000313" key="2">
    <source>
        <dbReference type="Proteomes" id="UP000038045"/>
    </source>
</evidence>
<dbReference type="PANTHER" id="PTHR11208:SF42">
    <property type="entry name" value="QUAKING RELATED 54B, ISOFORM E"/>
    <property type="match status" value="1"/>
</dbReference>
<dbReference type="InterPro" id="IPR045071">
    <property type="entry name" value="BBP-like"/>
</dbReference>
<keyword evidence="2" id="KW-1185">Reference proteome</keyword>